<dbReference type="RefSeq" id="WP_020440241.1">
    <property type="nucleotide sequence ID" value="NC_021663.1"/>
</dbReference>
<dbReference type="HOGENOM" id="CLU_884847_0_0_11"/>
<reference evidence="2 3" key="1">
    <citation type="submission" date="2012-06" db="EMBL/GenBank/DDBJ databases">
        <title>Complete genome sequence of Corynebacterium terpenotabidum Y-11 (=DSM 44721).</title>
        <authorList>
            <person name="Ruckert C."/>
            <person name="Albersmeier A."/>
            <person name="Al-Dilaimi A."/>
            <person name="Szczepanowski R."/>
            <person name="Kalinowski J."/>
        </authorList>
    </citation>
    <scope>NUCLEOTIDE SEQUENCE [LARGE SCALE GENOMIC DNA]</scope>
    <source>
        <strain evidence="2 3">Y-11</strain>
    </source>
</reference>
<feature type="transmembrane region" description="Helical" evidence="1">
    <location>
        <begin position="207"/>
        <end position="226"/>
    </location>
</feature>
<accession>S4XB98</accession>
<evidence type="ECO:0000256" key="1">
    <source>
        <dbReference type="SAM" id="Phobius"/>
    </source>
</evidence>
<dbReference type="EMBL" id="CP003696">
    <property type="protein sequence ID" value="AGP29876.1"/>
    <property type="molecule type" value="Genomic_DNA"/>
</dbReference>
<evidence type="ECO:0000313" key="3">
    <source>
        <dbReference type="Proteomes" id="UP000014809"/>
    </source>
</evidence>
<gene>
    <name evidence="2" type="ORF">A606_01105</name>
</gene>
<keyword evidence="3" id="KW-1185">Reference proteome</keyword>
<organism evidence="2 3">
    <name type="scientific">Corynebacterium terpenotabidum Y-11</name>
    <dbReference type="NCBI Taxonomy" id="1200352"/>
    <lineage>
        <taxon>Bacteria</taxon>
        <taxon>Bacillati</taxon>
        <taxon>Actinomycetota</taxon>
        <taxon>Actinomycetes</taxon>
        <taxon>Mycobacteriales</taxon>
        <taxon>Corynebacteriaceae</taxon>
        <taxon>Corynebacterium</taxon>
    </lineage>
</organism>
<protein>
    <submittedName>
        <fullName evidence="2">Uncharacterized protein</fullName>
    </submittedName>
</protein>
<evidence type="ECO:0000313" key="2">
    <source>
        <dbReference type="EMBL" id="AGP29876.1"/>
    </source>
</evidence>
<keyword evidence="1" id="KW-0472">Membrane</keyword>
<proteinExistence type="predicted"/>
<dbReference type="STRING" id="1200352.A606_01105"/>
<sequence length="299" mass="31366">MIGPQRSEVEAVAAALQQRSPGRRVIVGAGPDTADRVIAVAGGTDGDAVIVRAVRDAMGGCVLYTGEETDLAAEPGVTVVRWGSAVSAAPDLDRLASAVDAVTVDLPRWVSDARRSDADRIDRVRIAVRLSAEKHATDLLGAPAGYTPVGYGDPATATGRTRLDTLFRARLRCTVLEQGVEWPHLPDHVEPEEVPEPAGEDADRHRALLLVAASVGAGLAAAVGVSRAAGPAVGLVAGVVVAALLALVRWRMLAGARRERARVRGVARLRREWTAVVTEVVARLRIPPVVDALTAEVGR</sequence>
<keyword evidence="1" id="KW-1133">Transmembrane helix</keyword>
<feature type="transmembrane region" description="Helical" evidence="1">
    <location>
        <begin position="232"/>
        <end position="250"/>
    </location>
</feature>
<dbReference type="eggNOG" id="ENOG50305IW">
    <property type="taxonomic scope" value="Bacteria"/>
</dbReference>
<dbReference type="Proteomes" id="UP000014809">
    <property type="component" value="Chromosome"/>
</dbReference>
<dbReference type="PATRIC" id="fig|1200352.3.peg.220"/>
<keyword evidence="1" id="KW-0812">Transmembrane</keyword>
<name>S4XB98_9CORY</name>
<dbReference type="AlphaFoldDB" id="S4XB98"/>
<dbReference type="KEGG" id="cter:A606_01105"/>